<accession>A0ABU4S2Z9</accession>
<comment type="caution">
    <text evidence="4">The sequence shown here is derived from an EMBL/GenBank/DDBJ whole genome shotgun (WGS) entry which is preliminary data.</text>
</comment>
<keyword evidence="2" id="KW-0472">Membrane</keyword>
<evidence type="ECO:0000313" key="4">
    <source>
        <dbReference type="EMBL" id="MDX6851503.1"/>
    </source>
</evidence>
<gene>
    <name evidence="4" type="ORF">SCD92_19200</name>
</gene>
<keyword evidence="2" id="KW-1133">Transmembrane helix</keyword>
<proteinExistence type="predicted"/>
<evidence type="ECO:0000256" key="1">
    <source>
        <dbReference type="SAM" id="Coils"/>
    </source>
</evidence>
<keyword evidence="2" id="KW-0812">Transmembrane</keyword>
<sequence>MNEFPGWLLLLALFVVATLAFIAGYYLYKVYKMRAQQKVALQELELKGLEQRARVNNSIQILAKAVGSEDLTITEASIRISVLLDGLSVSEEVKGEFSAFYQLRQATSHMPILEAWKALEKKDKKRLTKEREALEAQHVEFVHDAARRIIGRTF</sequence>
<feature type="transmembrane region" description="Helical" evidence="2">
    <location>
        <begin position="6"/>
        <end position="28"/>
    </location>
</feature>
<evidence type="ECO:0000256" key="2">
    <source>
        <dbReference type="SAM" id="Phobius"/>
    </source>
</evidence>
<dbReference type="Proteomes" id="UP001273505">
    <property type="component" value="Unassembled WGS sequence"/>
</dbReference>
<dbReference type="RefSeq" id="WP_302721202.1">
    <property type="nucleotide sequence ID" value="NZ_JAULRU010000264.1"/>
</dbReference>
<reference evidence="4 5" key="1">
    <citation type="submission" date="2023-11" db="EMBL/GenBank/DDBJ databases">
        <title>Gilvimarinus fulvus sp. nov., isolated from the surface of Kelp.</title>
        <authorList>
            <person name="Sun Y.Y."/>
            <person name="Gong Y."/>
            <person name="Du Z.J."/>
        </authorList>
    </citation>
    <scope>NUCLEOTIDE SEQUENCE [LARGE SCALE GENOMIC DNA]</scope>
    <source>
        <strain evidence="4 5">SDUM040013</strain>
    </source>
</reference>
<name>A0ABU4S2Z9_9GAMM</name>
<keyword evidence="5" id="KW-1185">Reference proteome</keyword>
<protein>
    <submittedName>
        <fullName evidence="4">DUF2489 domain-containing protein</fullName>
    </submittedName>
</protein>
<evidence type="ECO:0000259" key="3">
    <source>
        <dbReference type="Pfam" id="PF10675"/>
    </source>
</evidence>
<feature type="coiled-coil region" evidence="1">
    <location>
        <begin position="117"/>
        <end position="144"/>
    </location>
</feature>
<dbReference type="InterPro" id="IPR019617">
    <property type="entry name" value="DUF2489"/>
</dbReference>
<dbReference type="Pfam" id="PF10675">
    <property type="entry name" value="DUF2489"/>
    <property type="match status" value="1"/>
</dbReference>
<organism evidence="4 5">
    <name type="scientific">Gilvimarinus gilvus</name>
    <dbReference type="NCBI Taxonomy" id="3058038"/>
    <lineage>
        <taxon>Bacteria</taxon>
        <taxon>Pseudomonadati</taxon>
        <taxon>Pseudomonadota</taxon>
        <taxon>Gammaproteobacteria</taxon>
        <taxon>Cellvibrionales</taxon>
        <taxon>Cellvibrionaceae</taxon>
        <taxon>Gilvimarinus</taxon>
    </lineage>
</organism>
<keyword evidence="1" id="KW-0175">Coiled coil</keyword>
<evidence type="ECO:0000313" key="5">
    <source>
        <dbReference type="Proteomes" id="UP001273505"/>
    </source>
</evidence>
<feature type="domain" description="DUF2489" evidence="3">
    <location>
        <begin position="21"/>
        <end position="149"/>
    </location>
</feature>
<dbReference type="EMBL" id="JAXAFO010000067">
    <property type="protein sequence ID" value="MDX6851503.1"/>
    <property type="molecule type" value="Genomic_DNA"/>
</dbReference>